<dbReference type="PANTHER" id="PTHR11787:SF8">
    <property type="entry name" value="RAB GDP DISSOCIATION INHIBITOR"/>
    <property type="match status" value="1"/>
</dbReference>
<dbReference type="GO" id="GO:0015031">
    <property type="term" value="P:protein transport"/>
    <property type="evidence" value="ECO:0007669"/>
    <property type="project" value="InterPro"/>
</dbReference>
<dbReference type="Proteomes" id="UP000193642">
    <property type="component" value="Unassembled WGS sequence"/>
</dbReference>
<name>A0A1Y2CR09_9FUNG</name>
<sequence>MDQQYDVIILGTGLTECILSGLLSVEGKKVLQIDRNEYYGSSTASLHLNQLYSKFKGDAAPEALGKDRDYNVDLIPKFAMASGEFVNILYHTDVTRYLEFKQIAGSYVYTNGQISKVPTSTTEAALSPLLSLLEKPRAKAFFEFIQNYDFTNPSTHDGLDLNTATMREVYAKFGLESGTQDFIGHALALELNDEYIDKPARATYEKICLYVNSLAMYGKSPYIYPVYGLGELPQGFARLSAIHGGTYMLNKPVDEVLYENGKFVGIKSEGETVKANLVIGDASYFQDKVKKVGQVVRVICILNHPIPDTGDADSVQIVIPQNQIGRAHDIYIASVSSSHNVTPSGHHIAIVSTLVTNPTTDAESEVAAGLALLGPIVEKFVHVDDLYEPLSSGADDQVFISKSYDATSHFETTCADVKDLYKRITGVELKVEGKVAKLKDEE</sequence>
<evidence type="ECO:0000256" key="2">
    <source>
        <dbReference type="RuleBase" id="RU363124"/>
    </source>
</evidence>
<dbReference type="PRINTS" id="PR00891">
    <property type="entry name" value="RABGDIREP"/>
</dbReference>
<keyword evidence="4" id="KW-1185">Reference proteome</keyword>
<dbReference type="GO" id="GO:0016192">
    <property type="term" value="P:vesicle-mediated transport"/>
    <property type="evidence" value="ECO:0007669"/>
    <property type="project" value="TreeGrafter"/>
</dbReference>
<evidence type="ECO:0000313" key="4">
    <source>
        <dbReference type="Proteomes" id="UP000193642"/>
    </source>
</evidence>
<dbReference type="GO" id="GO:0005737">
    <property type="term" value="C:cytoplasm"/>
    <property type="evidence" value="ECO:0007669"/>
    <property type="project" value="TreeGrafter"/>
</dbReference>
<reference evidence="3 4" key="1">
    <citation type="submission" date="2016-07" db="EMBL/GenBank/DDBJ databases">
        <title>Pervasive Adenine N6-methylation of Active Genes in Fungi.</title>
        <authorList>
            <consortium name="DOE Joint Genome Institute"/>
            <person name="Mondo S.J."/>
            <person name="Dannebaum R.O."/>
            <person name="Kuo R.C."/>
            <person name="Labutti K."/>
            <person name="Haridas S."/>
            <person name="Kuo A."/>
            <person name="Salamov A."/>
            <person name="Ahrendt S.R."/>
            <person name="Lipzen A."/>
            <person name="Sullivan W."/>
            <person name="Andreopoulos W.B."/>
            <person name="Clum A."/>
            <person name="Lindquist E."/>
            <person name="Daum C."/>
            <person name="Ramamoorthy G.K."/>
            <person name="Gryganskyi A."/>
            <person name="Culley D."/>
            <person name="Magnuson J.K."/>
            <person name="James T.Y."/>
            <person name="O'Malley M.A."/>
            <person name="Stajich J.E."/>
            <person name="Spatafora J.W."/>
            <person name="Visel A."/>
            <person name="Grigoriev I.V."/>
        </authorList>
    </citation>
    <scope>NUCLEOTIDE SEQUENCE [LARGE SCALE GENOMIC DNA]</scope>
    <source>
        <strain evidence="3 4">JEL800</strain>
    </source>
</reference>
<dbReference type="EMBL" id="MCGO01000009">
    <property type="protein sequence ID" value="ORY49480.1"/>
    <property type="molecule type" value="Genomic_DNA"/>
</dbReference>
<dbReference type="AlphaFoldDB" id="A0A1Y2CR09"/>
<dbReference type="Gene3D" id="1.10.405.10">
    <property type="entry name" value="Guanine Nucleotide Dissociation Inhibitor, domain 1"/>
    <property type="match status" value="1"/>
</dbReference>
<protein>
    <recommendedName>
        <fullName evidence="2">Rab GDP dissociation inhibitor</fullName>
    </recommendedName>
</protein>
<dbReference type="OrthoDB" id="9446342at2759"/>
<dbReference type="PANTHER" id="PTHR11787">
    <property type="entry name" value="RAB GDP-DISSOCIATION INHIBITOR"/>
    <property type="match status" value="1"/>
</dbReference>
<comment type="caution">
    <text evidence="3">The sequence shown here is derived from an EMBL/GenBank/DDBJ whole genome shotgun (WGS) entry which is preliminary data.</text>
</comment>
<dbReference type="InterPro" id="IPR018203">
    <property type="entry name" value="GDP_dissociation_inhibitor"/>
</dbReference>
<evidence type="ECO:0000313" key="3">
    <source>
        <dbReference type="EMBL" id="ORY49480.1"/>
    </source>
</evidence>
<dbReference type="GO" id="GO:0005093">
    <property type="term" value="F:Rab GDP-dissociation inhibitor activity"/>
    <property type="evidence" value="ECO:0007669"/>
    <property type="project" value="InterPro"/>
</dbReference>
<dbReference type="Pfam" id="PF00996">
    <property type="entry name" value="GDI"/>
    <property type="match status" value="1"/>
</dbReference>
<dbReference type="PRINTS" id="PR00892">
    <property type="entry name" value="RABGDI"/>
</dbReference>
<comment type="similarity">
    <text evidence="1 2">Belongs to the Rab GDI family.</text>
</comment>
<proteinExistence type="inferred from homology"/>
<dbReference type="SUPFAM" id="SSF54373">
    <property type="entry name" value="FAD-linked reductases, C-terminal domain"/>
    <property type="match status" value="1"/>
</dbReference>
<accession>A0A1Y2CR09</accession>
<dbReference type="FunFam" id="1.10.405.10:FF:000011">
    <property type="entry name" value="Rab GDP dissociation inhibitor"/>
    <property type="match status" value="1"/>
</dbReference>
<dbReference type="SUPFAM" id="SSF51905">
    <property type="entry name" value="FAD/NAD(P)-binding domain"/>
    <property type="match status" value="2"/>
</dbReference>
<organism evidence="3 4">
    <name type="scientific">Rhizoclosmatium globosum</name>
    <dbReference type="NCBI Taxonomy" id="329046"/>
    <lineage>
        <taxon>Eukaryota</taxon>
        <taxon>Fungi</taxon>
        <taxon>Fungi incertae sedis</taxon>
        <taxon>Chytridiomycota</taxon>
        <taxon>Chytridiomycota incertae sedis</taxon>
        <taxon>Chytridiomycetes</taxon>
        <taxon>Chytridiales</taxon>
        <taxon>Chytriomycetaceae</taxon>
        <taxon>Rhizoclosmatium</taxon>
    </lineage>
</organism>
<dbReference type="GO" id="GO:0007264">
    <property type="term" value="P:small GTPase-mediated signal transduction"/>
    <property type="evidence" value="ECO:0007669"/>
    <property type="project" value="InterPro"/>
</dbReference>
<dbReference type="InterPro" id="IPR000806">
    <property type="entry name" value="RabGDI"/>
</dbReference>
<evidence type="ECO:0000256" key="1">
    <source>
        <dbReference type="ARBA" id="ARBA00005593"/>
    </source>
</evidence>
<dbReference type="Gene3D" id="3.30.519.10">
    <property type="entry name" value="Guanine Nucleotide Dissociation Inhibitor, domain 2"/>
    <property type="match status" value="1"/>
</dbReference>
<dbReference type="InterPro" id="IPR036188">
    <property type="entry name" value="FAD/NAD-bd_sf"/>
</dbReference>
<dbReference type="STRING" id="329046.A0A1Y2CR09"/>
<dbReference type="Gene3D" id="3.50.50.60">
    <property type="entry name" value="FAD/NAD(P)-binding domain"/>
    <property type="match status" value="1"/>
</dbReference>
<gene>
    <name evidence="3" type="ORF">BCR33DRAFT_734941</name>
</gene>